<dbReference type="Pfam" id="PF18603">
    <property type="entry name" value="LAL_C2"/>
    <property type="match status" value="1"/>
</dbReference>
<dbReference type="AlphaFoldDB" id="W0FIB3"/>
<organism evidence="6">
    <name type="scientific">uncultured bacterium Contig248</name>
    <dbReference type="NCBI Taxonomy" id="1393544"/>
    <lineage>
        <taxon>Bacteria</taxon>
        <taxon>environmental samples</taxon>
    </lineage>
</organism>
<dbReference type="GO" id="GO:0005524">
    <property type="term" value="F:ATP binding"/>
    <property type="evidence" value="ECO:0007669"/>
    <property type="project" value="UniProtKB-UniRule"/>
</dbReference>
<keyword evidence="1" id="KW-0436">Ligase</keyword>
<accession>W0FIB3</accession>
<dbReference type="InterPro" id="IPR011761">
    <property type="entry name" value="ATP-grasp"/>
</dbReference>
<dbReference type="Gene3D" id="3.30.1490.20">
    <property type="entry name" value="ATP-grasp fold, A domain"/>
    <property type="match status" value="1"/>
</dbReference>
<dbReference type="PROSITE" id="PS50975">
    <property type="entry name" value="ATP_GRASP"/>
    <property type="match status" value="1"/>
</dbReference>
<dbReference type="Gene3D" id="3.30.470.20">
    <property type="entry name" value="ATP-grasp fold, B domain"/>
    <property type="match status" value="1"/>
</dbReference>
<protein>
    <submittedName>
        <fullName evidence="6">Phosphoribosylglycinamide synthetase, ATP-grasp (A) domain protein</fullName>
    </submittedName>
</protein>
<dbReference type="Gene3D" id="3.40.50.20">
    <property type="match status" value="1"/>
</dbReference>
<dbReference type="InterPro" id="IPR013815">
    <property type="entry name" value="ATP_grasp_subdomain_1"/>
</dbReference>
<evidence type="ECO:0000256" key="2">
    <source>
        <dbReference type="ARBA" id="ARBA00022741"/>
    </source>
</evidence>
<keyword evidence="3 4" id="KW-0067">ATP-binding</keyword>
<evidence type="ECO:0000256" key="3">
    <source>
        <dbReference type="ARBA" id="ARBA00022840"/>
    </source>
</evidence>
<dbReference type="Pfam" id="PF13535">
    <property type="entry name" value="ATP-grasp_4"/>
    <property type="match status" value="1"/>
</dbReference>
<reference evidence="6" key="1">
    <citation type="journal article" date="2013" name="PLoS ONE">
        <title>Metagenomic insights into the carbohydrate-active enzymes carried by the microorganisms adhering to solid digesta in the rumen of cows.</title>
        <authorList>
            <person name="Wang L."/>
            <person name="Hatem A."/>
            <person name="Catalyurek U.V."/>
            <person name="Morrison M."/>
            <person name="Yu Z."/>
        </authorList>
    </citation>
    <scope>NUCLEOTIDE SEQUENCE</scope>
</reference>
<sequence length="410" mass="45631">MKALVLAGSCPQIVLMNQLKDRGIHTILADNNVNAIARPYADEFVKVDILNFEAVKKVAEEKQVDFLIAVCADQVLLTVAKVSEDLGLPCYIDYATACKVSDKGYMKDIFRQYGIPSSKHAFMSEIDEEKIAEMEYPLVVKPVDAYSSKGVRKCRNEEELRKFFAEAAAISRSGVVIVEEYVEGAELTVDFQVVDGKAVLLSASNTEKVNYEDRFLAFRTRFPAAVSPETLERIKVIGQKIADAFGLKNSPMLVQLLTDDKKESVLEFSARTGGGAKYLLLRRASGFDPITGVIDLTLGKKPSVGEIRSESKYITNEFLYAYPGILDHLEGFEELKKEGVLAEYWQFKWKGAEIFHAISSSDRVASITIQADSFEELVSKHNTAAARIRLVDPEGRDIMRHDLLTPIAPL</sequence>
<feature type="domain" description="ATP-grasp" evidence="5">
    <location>
        <begin position="107"/>
        <end position="298"/>
    </location>
</feature>
<dbReference type="InterPro" id="IPR040570">
    <property type="entry name" value="LAL_C2"/>
</dbReference>
<dbReference type="SMART" id="SM01209">
    <property type="entry name" value="GARS_A"/>
    <property type="match status" value="1"/>
</dbReference>
<evidence type="ECO:0000313" key="6">
    <source>
        <dbReference type="EMBL" id="AHF24531.1"/>
    </source>
</evidence>
<evidence type="ECO:0000256" key="4">
    <source>
        <dbReference type="PROSITE-ProRule" id="PRU00409"/>
    </source>
</evidence>
<dbReference type="GO" id="GO:0046872">
    <property type="term" value="F:metal ion binding"/>
    <property type="evidence" value="ECO:0007669"/>
    <property type="project" value="InterPro"/>
</dbReference>
<name>W0FIB3_9BACT</name>
<dbReference type="PANTHER" id="PTHR43585:SF2">
    <property type="entry name" value="ATP-GRASP ENZYME FSQD"/>
    <property type="match status" value="1"/>
</dbReference>
<keyword evidence="2 4" id="KW-0547">Nucleotide-binding</keyword>
<evidence type="ECO:0000259" key="5">
    <source>
        <dbReference type="PROSITE" id="PS50975"/>
    </source>
</evidence>
<evidence type="ECO:0000256" key="1">
    <source>
        <dbReference type="ARBA" id="ARBA00022598"/>
    </source>
</evidence>
<dbReference type="PANTHER" id="PTHR43585">
    <property type="entry name" value="FUMIPYRROLE BIOSYNTHESIS PROTEIN C"/>
    <property type="match status" value="1"/>
</dbReference>
<proteinExistence type="predicted"/>
<dbReference type="GO" id="GO:0016874">
    <property type="term" value="F:ligase activity"/>
    <property type="evidence" value="ECO:0007669"/>
    <property type="project" value="UniProtKB-KW"/>
</dbReference>
<dbReference type="InterPro" id="IPR052032">
    <property type="entry name" value="ATP-dep_AA_Ligase"/>
</dbReference>
<dbReference type="SUPFAM" id="SSF56059">
    <property type="entry name" value="Glutathione synthetase ATP-binding domain-like"/>
    <property type="match status" value="1"/>
</dbReference>
<dbReference type="EMBL" id="KC246797">
    <property type="protein sequence ID" value="AHF24531.1"/>
    <property type="molecule type" value="Genomic_DNA"/>
</dbReference>